<keyword evidence="1" id="KW-0732">Signal</keyword>
<dbReference type="AlphaFoldDB" id="A0A938WR85"/>
<reference evidence="2 3" key="1">
    <citation type="journal article" date="2021" name="Sci. Rep.">
        <title>The distribution of antibiotic resistance genes in chicken gut microbiota commensals.</title>
        <authorList>
            <person name="Juricova H."/>
            <person name="Matiasovicova J."/>
            <person name="Kubasova T."/>
            <person name="Cejkova D."/>
            <person name="Rychlik I."/>
        </authorList>
    </citation>
    <scope>NUCLEOTIDE SEQUENCE [LARGE SCALE GENOMIC DNA]</scope>
    <source>
        <strain evidence="2 3">An819</strain>
    </source>
</reference>
<sequence length="78" mass="8206">MNNIRTLALAAVIAMAAMQGMAGEAARKVCVVNGDLNGWPANLVTIARLGEDARYYADTIPIGDGHIRYELDADGSTA</sequence>
<dbReference type="RefSeq" id="WP_205112233.1">
    <property type="nucleotide sequence ID" value="NZ_JACJJL010000078.1"/>
</dbReference>
<organism evidence="2 3">
    <name type="scientific">Marseilla massiliensis</name>
    <dbReference type="NCBI Taxonomy" id="1841864"/>
    <lineage>
        <taxon>Bacteria</taxon>
        <taxon>Pseudomonadati</taxon>
        <taxon>Bacteroidota</taxon>
        <taxon>Bacteroidia</taxon>
        <taxon>Bacteroidales</taxon>
        <taxon>Prevotellaceae</taxon>
        <taxon>Marseilla</taxon>
    </lineage>
</organism>
<feature type="non-terminal residue" evidence="2">
    <location>
        <position position="78"/>
    </location>
</feature>
<keyword evidence="3" id="KW-1185">Reference proteome</keyword>
<dbReference type="EMBL" id="JACJJL010000078">
    <property type="protein sequence ID" value="MBM6663215.1"/>
    <property type="molecule type" value="Genomic_DNA"/>
</dbReference>
<gene>
    <name evidence="2" type="ORF">H6B30_15985</name>
</gene>
<feature type="chain" id="PRO_5037727570" evidence="1">
    <location>
        <begin position="23"/>
        <end position="78"/>
    </location>
</feature>
<evidence type="ECO:0000313" key="3">
    <source>
        <dbReference type="Proteomes" id="UP000764045"/>
    </source>
</evidence>
<name>A0A938WR85_9BACT</name>
<feature type="signal peptide" evidence="1">
    <location>
        <begin position="1"/>
        <end position="22"/>
    </location>
</feature>
<accession>A0A938WR85</accession>
<protein>
    <submittedName>
        <fullName evidence="2">Uncharacterized protein</fullName>
    </submittedName>
</protein>
<proteinExistence type="predicted"/>
<evidence type="ECO:0000313" key="2">
    <source>
        <dbReference type="EMBL" id="MBM6663215.1"/>
    </source>
</evidence>
<comment type="caution">
    <text evidence="2">The sequence shown here is derived from an EMBL/GenBank/DDBJ whole genome shotgun (WGS) entry which is preliminary data.</text>
</comment>
<evidence type="ECO:0000256" key="1">
    <source>
        <dbReference type="SAM" id="SignalP"/>
    </source>
</evidence>
<dbReference type="Proteomes" id="UP000764045">
    <property type="component" value="Unassembled WGS sequence"/>
</dbReference>